<proteinExistence type="predicted"/>
<keyword evidence="4" id="KW-1185">Reference proteome</keyword>
<keyword evidence="1" id="KW-0732">Signal</keyword>
<reference evidence="3 4" key="1">
    <citation type="submission" date="2022-10" db="EMBL/GenBank/DDBJ databases">
        <title>The complete genomes of actinobacterial strains from the NBC collection.</title>
        <authorList>
            <person name="Joergensen T.S."/>
            <person name="Alvarez Arevalo M."/>
            <person name="Sterndorff E.B."/>
            <person name="Faurdal D."/>
            <person name="Vuksanovic O."/>
            <person name="Mourched A.-S."/>
            <person name="Charusanti P."/>
            <person name="Shaw S."/>
            <person name="Blin K."/>
            <person name="Weber T."/>
        </authorList>
    </citation>
    <scope>NUCLEOTIDE SEQUENCE [LARGE SCALE GENOMIC DNA]</scope>
    <source>
        <strain evidence="3 4">NBC_00396</strain>
    </source>
</reference>
<sequence length="247" mass="25659">MTYDVITRARRTTRRRIAALCLTAATVLGAAAVSVALDDGPDRPASSTLGPVLVRPETIDGRAILPNDLDWADVAGVSVPVSAQSGPRNSSKGQARGFAHDSGGAVLAAVHIVVRVNPQVGPTVFGPTLRTQVVGADAAAMRAQVAQAYDELRGQVGVADGQPVGRLNATLLGYRIVSYTDDEVALRLLTEASDGSGSSLMVSTEVCVRWTGSDWALLAPAGGTFDQAVTVVLDPYTSMFLPFSAGR</sequence>
<dbReference type="RefSeq" id="WP_328375823.1">
    <property type="nucleotide sequence ID" value="NZ_CP107941.1"/>
</dbReference>
<accession>A0ABZ1PQQ4</accession>
<dbReference type="Proteomes" id="UP001346877">
    <property type="component" value="Chromosome"/>
</dbReference>
<protein>
    <recommendedName>
        <fullName evidence="2">DUF8175 domain-containing protein</fullName>
    </recommendedName>
</protein>
<dbReference type="Pfam" id="PF26526">
    <property type="entry name" value="DUF8175"/>
    <property type="match status" value="1"/>
</dbReference>
<dbReference type="InterPro" id="IPR058488">
    <property type="entry name" value="DUF8175"/>
</dbReference>
<feature type="chain" id="PRO_5046213092" description="DUF8175 domain-containing protein" evidence="1">
    <location>
        <begin position="31"/>
        <end position="247"/>
    </location>
</feature>
<evidence type="ECO:0000256" key="1">
    <source>
        <dbReference type="SAM" id="SignalP"/>
    </source>
</evidence>
<evidence type="ECO:0000313" key="3">
    <source>
        <dbReference type="EMBL" id="WUI85522.1"/>
    </source>
</evidence>
<evidence type="ECO:0000313" key="4">
    <source>
        <dbReference type="Proteomes" id="UP001346877"/>
    </source>
</evidence>
<evidence type="ECO:0000259" key="2">
    <source>
        <dbReference type="Pfam" id="PF26526"/>
    </source>
</evidence>
<gene>
    <name evidence="3" type="ORF">OG375_14825</name>
</gene>
<name>A0ABZ1PQQ4_9ACTN</name>
<feature type="domain" description="DUF8175" evidence="2">
    <location>
        <begin position="65"/>
        <end position="230"/>
    </location>
</feature>
<feature type="signal peptide" evidence="1">
    <location>
        <begin position="1"/>
        <end position="30"/>
    </location>
</feature>
<organism evidence="3 4">
    <name type="scientific">Micromonospora zamorensis</name>
    <dbReference type="NCBI Taxonomy" id="709883"/>
    <lineage>
        <taxon>Bacteria</taxon>
        <taxon>Bacillati</taxon>
        <taxon>Actinomycetota</taxon>
        <taxon>Actinomycetes</taxon>
        <taxon>Micromonosporales</taxon>
        <taxon>Micromonosporaceae</taxon>
        <taxon>Micromonospora</taxon>
    </lineage>
</organism>
<dbReference type="EMBL" id="CP107941">
    <property type="protein sequence ID" value="WUI85522.1"/>
    <property type="molecule type" value="Genomic_DNA"/>
</dbReference>